<dbReference type="GO" id="GO:0004519">
    <property type="term" value="F:endonuclease activity"/>
    <property type="evidence" value="ECO:0007669"/>
    <property type="project" value="UniProtKB-KW"/>
</dbReference>
<evidence type="ECO:0000256" key="4">
    <source>
        <dbReference type="ARBA" id="ARBA00022722"/>
    </source>
</evidence>
<comment type="domain">
    <text evidence="10">The VLRF1 domain mediates binding to the 60S ribosomal subunit.</text>
</comment>
<feature type="region of interest" description="Disordered" evidence="11">
    <location>
        <begin position="13"/>
        <end position="33"/>
    </location>
</feature>
<dbReference type="GO" id="GO:0005737">
    <property type="term" value="C:cytoplasm"/>
    <property type="evidence" value="ECO:0007669"/>
    <property type="project" value="UniProtKB-SubCell"/>
</dbReference>
<evidence type="ECO:0000256" key="3">
    <source>
        <dbReference type="ARBA" id="ARBA00022490"/>
    </source>
</evidence>
<evidence type="ECO:0000256" key="2">
    <source>
        <dbReference type="ARBA" id="ARBA00009262"/>
    </source>
</evidence>
<comment type="caution">
    <text evidence="13">The sequence shown here is derived from an EMBL/GenBank/DDBJ whole genome shotgun (WGS) entry which is preliminary data.</text>
</comment>
<evidence type="ECO:0000256" key="9">
    <source>
        <dbReference type="ARBA" id="ARBA00023054"/>
    </source>
</evidence>
<protein>
    <recommendedName>
        <fullName evidence="12">VLRF1 domain-containing protein</fullName>
    </recommendedName>
</protein>
<keyword evidence="5" id="KW-0677">Repeat</keyword>
<keyword evidence="14" id="KW-1185">Reference proteome</keyword>
<evidence type="ECO:0000256" key="5">
    <source>
        <dbReference type="ARBA" id="ARBA00022737"/>
    </source>
</evidence>
<feature type="active site" evidence="10">
    <location>
        <position position="131"/>
    </location>
</feature>
<evidence type="ECO:0000256" key="11">
    <source>
        <dbReference type="SAM" id="MobiDB-lite"/>
    </source>
</evidence>
<evidence type="ECO:0000259" key="12">
    <source>
        <dbReference type="PROSITE" id="PS52044"/>
    </source>
</evidence>
<keyword evidence="8" id="KW-0040">ANK repeat</keyword>
<dbReference type="Pfam" id="PF18826">
    <property type="entry name" value="bVLRF1"/>
    <property type="match status" value="1"/>
</dbReference>
<dbReference type="OrthoDB" id="429841at2759"/>
<feature type="domain" description="VLRF1" evidence="12">
    <location>
        <begin position="86"/>
        <end position="230"/>
    </location>
</feature>
<feature type="compositionally biased region" description="Acidic residues" evidence="11">
    <location>
        <begin position="18"/>
        <end position="31"/>
    </location>
</feature>
<evidence type="ECO:0000313" key="14">
    <source>
        <dbReference type="Proteomes" id="UP000240830"/>
    </source>
</evidence>
<dbReference type="PANTHER" id="PTHR16036:SF2">
    <property type="entry name" value="TRNA ENDONUCLEASE ANKZF1"/>
    <property type="match status" value="1"/>
</dbReference>
<keyword evidence="7 10" id="KW-0378">Hydrolase</keyword>
<name>A0A2H9TFN2_9FUNG</name>
<dbReference type="AlphaFoldDB" id="A0A2H9TFN2"/>
<organism evidence="13 14">
    <name type="scientific">Paramicrosporidium saccamoebae</name>
    <dbReference type="NCBI Taxonomy" id="1246581"/>
    <lineage>
        <taxon>Eukaryota</taxon>
        <taxon>Fungi</taxon>
        <taxon>Fungi incertae sedis</taxon>
        <taxon>Cryptomycota</taxon>
        <taxon>Cryptomycota incertae sedis</taxon>
        <taxon>Paramicrosporidium</taxon>
    </lineage>
</organism>
<evidence type="ECO:0000256" key="6">
    <source>
        <dbReference type="ARBA" id="ARBA00022759"/>
    </source>
</evidence>
<evidence type="ECO:0000313" key="13">
    <source>
        <dbReference type="EMBL" id="PJF16584.1"/>
    </source>
</evidence>
<dbReference type="STRING" id="1246581.A0A2H9TFN2"/>
<keyword evidence="3 10" id="KW-0963">Cytoplasm</keyword>
<dbReference type="InterPro" id="IPR041175">
    <property type="entry name" value="VLRF1/Vms1"/>
</dbReference>
<accession>A0A2H9TFN2</accession>
<evidence type="ECO:0000256" key="10">
    <source>
        <dbReference type="PROSITE-ProRule" id="PRU01389"/>
    </source>
</evidence>
<comment type="similarity">
    <text evidence="2 10">Belongs to the ANKZF1/VMS1 family.</text>
</comment>
<comment type="subcellular location">
    <subcellularLocation>
        <location evidence="1">Cytoplasm</location>
    </subcellularLocation>
</comment>
<evidence type="ECO:0000256" key="8">
    <source>
        <dbReference type="ARBA" id="ARBA00023043"/>
    </source>
</evidence>
<dbReference type="Proteomes" id="UP000240830">
    <property type="component" value="Unassembled WGS sequence"/>
</dbReference>
<gene>
    <name evidence="13" type="ORF">PSACC_03597</name>
</gene>
<dbReference type="PANTHER" id="PTHR16036">
    <property type="entry name" value="ANKYRIN REPEAT AND ZINC FINGER DOMAIN-CONTAINING PROTEIN 1"/>
    <property type="match status" value="1"/>
</dbReference>
<keyword evidence="9" id="KW-0175">Coiled coil</keyword>
<sequence>MLNEDDFKELAHKGLEASSEEGEDSSADEDQGSIPGSPFILFKLSKNGPTYYIYKAIVLQRRELLDRSFNVMLNIDDLGLRISKLAPSKWAIVLVRSGRVAAGIFENTKGGLLVSKTFKRYTTRRKQGGSQLSRDSANGGKIKSAGAAIRRMNEAHLVEDVQGLLKHWSGHLSECSLIFWNPTTAGRLCLFAESHNGFTQDDPRLRSFPFTTYKPSLEELNRCYNLLSQVSIMPPEHK</sequence>
<reference evidence="13 14" key="1">
    <citation type="submission" date="2016-10" db="EMBL/GenBank/DDBJ databases">
        <title>The genome of Paramicrosporidium saccamoebae is the missing link in understanding Cryptomycota and Microsporidia evolution.</title>
        <authorList>
            <person name="Quandt C.A."/>
            <person name="Beaudet D."/>
            <person name="Corsaro D."/>
            <person name="Michel R."/>
            <person name="Corradi N."/>
            <person name="James T."/>
        </authorList>
    </citation>
    <scope>NUCLEOTIDE SEQUENCE [LARGE SCALE GENOMIC DNA]</scope>
    <source>
        <strain evidence="13 14">KSL3</strain>
    </source>
</reference>
<dbReference type="EMBL" id="MTSL01000213">
    <property type="protein sequence ID" value="PJF16584.1"/>
    <property type="molecule type" value="Genomic_DNA"/>
</dbReference>
<keyword evidence="4 10" id="KW-0540">Nuclease</keyword>
<dbReference type="GO" id="GO:0036503">
    <property type="term" value="P:ERAD pathway"/>
    <property type="evidence" value="ECO:0007669"/>
    <property type="project" value="TreeGrafter"/>
</dbReference>
<keyword evidence="6 10" id="KW-0255">Endonuclease</keyword>
<dbReference type="PROSITE" id="PS52044">
    <property type="entry name" value="VLRF1"/>
    <property type="match status" value="1"/>
</dbReference>
<dbReference type="GO" id="GO:0016787">
    <property type="term" value="F:hydrolase activity"/>
    <property type="evidence" value="ECO:0007669"/>
    <property type="project" value="UniProtKB-KW"/>
</dbReference>
<dbReference type="InterPro" id="IPR047139">
    <property type="entry name" value="ANKZ1/VMS1"/>
</dbReference>
<evidence type="ECO:0000256" key="7">
    <source>
        <dbReference type="ARBA" id="ARBA00022801"/>
    </source>
</evidence>
<evidence type="ECO:0000256" key="1">
    <source>
        <dbReference type="ARBA" id="ARBA00004496"/>
    </source>
</evidence>
<proteinExistence type="inferred from homology"/>